<dbReference type="Proteomes" id="UP000028782">
    <property type="component" value="Chromosome"/>
</dbReference>
<dbReference type="GO" id="GO:0000271">
    <property type="term" value="P:polysaccharide biosynthetic process"/>
    <property type="evidence" value="ECO:0007669"/>
    <property type="project" value="InterPro"/>
</dbReference>
<dbReference type="Pfam" id="PF05159">
    <property type="entry name" value="Capsule_synth"/>
    <property type="match status" value="1"/>
</dbReference>
<dbReference type="HOGENOM" id="CLU_040135_1_0_4"/>
<protein>
    <submittedName>
        <fullName evidence="1">Capsular polysaccharide biosynthesis protein</fullName>
    </submittedName>
</protein>
<evidence type="ECO:0000313" key="1">
    <source>
        <dbReference type="EMBL" id="AIJ47441.1"/>
    </source>
</evidence>
<dbReference type="EMBL" id="CP006704">
    <property type="protein sequence ID" value="AIJ47441.1"/>
    <property type="molecule type" value="Genomic_DNA"/>
</dbReference>
<dbReference type="CDD" id="cd16441">
    <property type="entry name" value="beta_Kdo_transferase_KpsS"/>
    <property type="match status" value="1"/>
</dbReference>
<evidence type="ECO:0000313" key="2">
    <source>
        <dbReference type="Proteomes" id="UP000028782"/>
    </source>
</evidence>
<name>A0A076PRV2_COMTE</name>
<dbReference type="KEGG" id="ctes:O987_16635"/>
<proteinExistence type="predicted"/>
<reference evidence="1 2" key="1">
    <citation type="journal article" date="2014" name="Genome Announc.">
        <title>Complete Genome Sequence of Polychlorinated Biphenyl Degrader Comamonas testosteroni TK102 (NBRC 109938).</title>
        <authorList>
            <person name="Fukuda K."/>
            <person name="Hosoyama A."/>
            <person name="Tsuchikane K."/>
            <person name="Ohji S."/>
            <person name="Yamazoe A."/>
            <person name="Fujita N."/>
            <person name="Shintani M."/>
            <person name="Kimbara K."/>
        </authorList>
    </citation>
    <scope>NUCLEOTIDE SEQUENCE [LARGE SCALE GENOMIC DNA]</scope>
    <source>
        <strain evidence="1">TK102</strain>
    </source>
</reference>
<sequence>MPHDASIEIPSGLTVRSPERMKNKSGFASKRVLLLQGPVGPFFWNLAKDLRSVGATVFKFNFNAGDWLFYPRKAHSFRGDLTQWPEVLEAFIVRHRIDAVLLFGDCRPVHACVRSMTERLGCAFGVFEEGYLRPDHITFEPMGVNGHSHFEKRLALWLKQRAHQEDVPPRSHANGPATQSWKKVGNSFWHSAMWGMLYFFAAWLGQWFWNNALHHRSMTVRDAPWWWLSYLRKFWYRRTEKDIEDRLLGDLRKKFFLAPLQVYNDAQIVVHSNYDFVTDFINHVLHSFSRAQALERTSGVPEGGESIADDVVVFKHHPMDRGHRNYANIIHLLARRHGLQGKVLYIHDQHLPSLLKSAKGVVLVNSTTGLSALGHGAPVKVCGNALYDLEGLTYQGKMRDFWFRAHQAIPDQEMLSRFRKALIECTQINGSFYRRLSGVSWRCGAALDGQMAQRLWGGGPSVDPVLWPEEAAEPVLVSRPANQKDAMPSMLQGVASVE</sequence>
<dbReference type="GO" id="GO:0015774">
    <property type="term" value="P:polysaccharide transport"/>
    <property type="evidence" value="ECO:0007669"/>
    <property type="project" value="InterPro"/>
</dbReference>
<dbReference type="AlphaFoldDB" id="A0A076PRV2"/>
<gene>
    <name evidence="1" type="ORF">O987_16635</name>
</gene>
<accession>A0A076PRV2</accession>
<dbReference type="InterPro" id="IPR007833">
    <property type="entry name" value="Capsule_polysaccharide_synth"/>
</dbReference>
<organism evidence="1 2">
    <name type="scientific">Comamonas testosteroni TK102</name>
    <dbReference type="NCBI Taxonomy" id="1392005"/>
    <lineage>
        <taxon>Bacteria</taxon>
        <taxon>Pseudomonadati</taxon>
        <taxon>Pseudomonadota</taxon>
        <taxon>Betaproteobacteria</taxon>
        <taxon>Burkholderiales</taxon>
        <taxon>Comamonadaceae</taxon>
        <taxon>Comamonas</taxon>
    </lineage>
</organism>